<proteinExistence type="predicted"/>
<sequence>MKQKIKYFGELIAVLLLLNACEINDPIGDVVRTGNFAANVYYEVPNTNSKAGAMVDFYAEYWSVDDQFKALGLWYGIETEFKFDIISGINNFSFTLDSMLEARVPEMIQAFDHHADNYDPDKRAYVINGSFPISFTLSQVQVENPLEYNQQQIDKFFPPSVIDAFYAGLFASMDYELLKDVLVVRFELTDEDTFDTNFDTVEETDPVTGEVISTKVVKEGSGSVLLGWLRQVELKELVYDPIDFKYKANYTKSYKLISKFGVVNGNDILNFSEEKIISVN</sequence>
<gene>
    <name evidence="1" type="ORF">SAMN06265379_101680</name>
</gene>
<dbReference type="AlphaFoldDB" id="A0A521B3X0"/>
<dbReference type="OrthoDB" id="1121026at2"/>
<reference evidence="1 2" key="1">
    <citation type="submission" date="2017-05" db="EMBL/GenBank/DDBJ databases">
        <authorList>
            <person name="Varghese N."/>
            <person name="Submissions S."/>
        </authorList>
    </citation>
    <scope>NUCLEOTIDE SEQUENCE [LARGE SCALE GENOMIC DNA]</scope>
    <source>
        <strain evidence="1 2">DSM 27040</strain>
    </source>
</reference>
<dbReference type="EMBL" id="FXTB01000001">
    <property type="protein sequence ID" value="SMO41721.1"/>
    <property type="molecule type" value="Genomic_DNA"/>
</dbReference>
<keyword evidence="2" id="KW-1185">Reference proteome</keyword>
<organism evidence="1 2">
    <name type="scientific">Saccharicrinis carchari</name>
    <dbReference type="NCBI Taxonomy" id="1168039"/>
    <lineage>
        <taxon>Bacteria</taxon>
        <taxon>Pseudomonadati</taxon>
        <taxon>Bacteroidota</taxon>
        <taxon>Bacteroidia</taxon>
        <taxon>Marinilabiliales</taxon>
        <taxon>Marinilabiliaceae</taxon>
        <taxon>Saccharicrinis</taxon>
    </lineage>
</organism>
<evidence type="ECO:0000313" key="1">
    <source>
        <dbReference type="EMBL" id="SMO41721.1"/>
    </source>
</evidence>
<dbReference type="Proteomes" id="UP000319040">
    <property type="component" value="Unassembled WGS sequence"/>
</dbReference>
<protein>
    <submittedName>
        <fullName evidence="1">Uncharacterized protein</fullName>
    </submittedName>
</protein>
<evidence type="ECO:0000313" key="2">
    <source>
        <dbReference type="Proteomes" id="UP000319040"/>
    </source>
</evidence>
<dbReference type="RefSeq" id="WP_142532023.1">
    <property type="nucleotide sequence ID" value="NZ_FXTB01000001.1"/>
</dbReference>
<name>A0A521B3X0_SACCC</name>
<accession>A0A521B3X0</accession>